<dbReference type="InterPro" id="IPR050966">
    <property type="entry name" value="Glutamyl_endopeptidase"/>
</dbReference>
<dbReference type="InterPro" id="IPR008256">
    <property type="entry name" value="Peptidase_S1B"/>
</dbReference>
<dbReference type="PRINTS" id="PR00839">
    <property type="entry name" value="V8PROTEASE"/>
</dbReference>
<sequence length="453" mass="48253">MQVILTHVRRKLFGVLLCSLSVACVQDSGPMTKGGDTSAPTDALRQRVVYGVDDRKDYYAHSDATLKKFTRESTVALVDVADLDTSNPSSIGFFSQTLQEAQGLCSDQRFLNDPTAAFCSGTLIDNDLVLTAGHCVKGPLSCASTRFVFKYYRTGATTLEPVTSEDVFRCSRVVVRNASTVGGRQLDYAIVQLDRPVSALRAVPAPVRMDSVALSTTTQLAVIGSGSGIPFKIDSGGKVLASRASTLDFFFGDTDTFGGNSGSGVYAKIDGSYLLAGILVRGNKDYVKRVGPAGECYAVNVVTSIGSCTDANCNAESINYVRPAIDAYCAVATNTRLCPAQGPATPVTFDFATSGTNNATRNTVAQNVSLSAGETLYVGTAMVMYATARGDTYLHLDRYETSTNTYTGVASNDDAYDSLSHIRYTAKVAGTYRIRVGCARDSACAGRVSYFIR</sequence>
<proteinExistence type="inferred from homology"/>
<name>A0AAE6G876_MYXXA</name>
<dbReference type="Gene3D" id="2.40.10.10">
    <property type="entry name" value="Trypsin-like serine proteases"/>
    <property type="match status" value="2"/>
</dbReference>
<dbReference type="InterPro" id="IPR043504">
    <property type="entry name" value="Peptidase_S1_PA_chymotrypsin"/>
</dbReference>
<evidence type="ECO:0000256" key="2">
    <source>
        <dbReference type="ARBA" id="ARBA00022670"/>
    </source>
</evidence>
<keyword evidence="5 6" id="KW-0720">Serine protease</keyword>
<comment type="similarity">
    <text evidence="1 6">Belongs to the peptidase S1B family.</text>
</comment>
<evidence type="ECO:0000256" key="3">
    <source>
        <dbReference type="ARBA" id="ARBA00022729"/>
    </source>
</evidence>
<organism evidence="8 9">
    <name type="scientific">Myxococcus xanthus</name>
    <dbReference type="NCBI Taxonomy" id="34"/>
    <lineage>
        <taxon>Bacteria</taxon>
        <taxon>Pseudomonadati</taxon>
        <taxon>Myxococcota</taxon>
        <taxon>Myxococcia</taxon>
        <taxon>Myxococcales</taxon>
        <taxon>Cystobacterineae</taxon>
        <taxon>Myxococcaceae</taxon>
        <taxon>Myxococcus</taxon>
    </lineage>
</organism>
<gene>
    <name evidence="8" type="ORF">BHS09_25150</name>
</gene>
<dbReference type="EC" id="3.4.21.-" evidence="6"/>
<dbReference type="AlphaFoldDB" id="A0AAE6G876"/>
<dbReference type="InterPro" id="IPR018114">
    <property type="entry name" value="TRYPSIN_HIS"/>
</dbReference>
<dbReference type="InterPro" id="IPR001254">
    <property type="entry name" value="Trypsin_dom"/>
</dbReference>
<evidence type="ECO:0000256" key="4">
    <source>
        <dbReference type="ARBA" id="ARBA00022801"/>
    </source>
</evidence>
<protein>
    <recommendedName>
        <fullName evidence="6">Serine protease</fullName>
        <ecNumber evidence="6">3.4.21.-</ecNumber>
    </recommendedName>
</protein>
<evidence type="ECO:0000256" key="5">
    <source>
        <dbReference type="ARBA" id="ARBA00022825"/>
    </source>
</evidence>
<dbReference type="GO" id="GO:0004252">
    <property type="term" value="F:serine-type endopeptidase activity"/>
    <property type="evidence" value="ECO:0007669"/>
    <property type="project" value="InterPro"/>
</dbReference>
<dbReference type="Proteomes" id="UP000320179">
    <property type="component" value="Chromosome"/>
</dbReference>
<evidence type="ECO:0000256" key="6">
    <source>
        <dbReference type="RuleBase" id="RU004296"/>
    </source>
</evidence>
<reference evidence="8 9" key="1">
    <citation type="journal article" date="2019" name="Science">
        <title>Social genes are selection hotspots in kin groups of a soil microbe.</title>
        <authorList>
            <person name="Wielgoss S."/>
            <person name="Wolfensberger R."/>
            <person name="Sun L."/>
            <person name="Fiegna F."/>
            <person name="Velicer G.J."/>
        </authorList>
    </citation>
    <scope>NUCLEOTIDE SEQUENCE [LARGE SCALE GENOMIC DNA]</scope>
    <source>
        <strain evidence="8 9">MC3.5.9c15</strain>
    </source>
</reference>
<keyword evidence="3" id="KW-0732">Signal</keyword>
<dbReference type="PANTHER" id="PTHR15462:SF8">
    <property type="entry name" value="SERINE PROTEASE"/>
    <property type="match status" value="1"/>
</dbReference>
<keyword evidence="4 6" id="KW-0378">Hydrolase</keyword>
<evidence type="ECO:0000313" key="9">
    <source>
        <dbReference type="Proteomes" id="UP000320179"/>
    </source>
</evidence>
<dbReference type="SUPFAM" id="SSF50494">
    <property type="entry name" value="Trypsin-like serine proteases"/>
    <property type="match status" value="1"/>
</dbReference>
<accession>A0AAE6G876</accession>
<feature type="domain" description="Peptidase S1" evidence="7">
    <location>
        <begin position="47"/>
        <end position="302"/>
    </location>
</feature>
<dbReference type="Pfam" id="PF13365">
    <property type="entry name" value="Trypsin_2"/>
    <property type="match status" value="1"/>
</dbReference>
<dbReference type="RefSeq" id="WP_237079823.1">
    <property type="nucleotide sequence ID" value="NZ_CP017173.1"/>
</dbReference>
<evidence type="ECO:0000313" key="8">
    <source>
        <dbReference type="EMBL" id="QDE72588.1"/>
    </source>
</evidence>
<dbReference type="GO" id="GO:0006508">
    <property type="term" value="P:proteolysis"/>
    <property type="evidence" value="ECO:0007669"/>
    <property type="project" value="UniProtKB-KW"/>
</dbReference>
<keyword evidence="2 6" id="KW-0645">Protease</keyword>
<evidence type="ECO:0000256" key="1">
    <source>
        <dbReference type="ARBA" id="ARBA00008764"/>
    </source>
</evidence>
<dbReference type="EMBL" id="CP017174">
    <property type="protein sequence ID" value="QDE72588.1"/>
    <property type="molecule type" value="Genomic_DNA"/>
</dbReference>
<dbReference type="PROSITE" id="PS00134">
    <property type="entry name" value="TRYPSIN_HIS"/>
    <property type="match status" value="1"/>
</dbReference>
<dbReference type="SMART" id="SM00020">
    <property type="entry name" value="Tryp_SPc"/>
    <property type="match status" value="1"/>
</dbReference>
<dbReference type="InterPro" id="IPR009003">
    <property type="entry name" value="Peptidase_S1_PA"/>
</dbReference>
<evidence type="ECO:0000259" key="7">
    <source>
        <dbReference type="SMART" id="SM00020"/>
    </source>
</evidence>
<dbReference type="PANTHER" id="PTHR15462">
    <property type="entry name" value="SERINE PROTEASE"/>
    <property type="match status" value="1"/>
</dbReference>